<evidence type="ECO:0000256" key="1">
    <source>
        <dbReference type="ARBA" id="ARBA00022598"/>
    </source>
</evidence>
<dbReference type="EC" id="6.1.1.12" evidence="6"/>
<keyword evidence="2" id="KW-0547">Nucleotide-binding</keyword>
<dbReference type="Gene3D" id="3.30.930.10">
    <property type="entry name" value="Bira Bifunctional Protein, Domain 2"/>
    <property type="match status" value="1"/>
</dbReference>
<organism evidence="6 7">
    <name type="scientific">Lentilactobacillus parabuchneri</name>
    <dbReference type="NCBI Taxonomy" id="152331"/>
    <lineage>
        <taxon>Bacteria</taxon>
        <taxon>Bacillati</taxon>
        <taxon>Bacillota</taxon>
        <taxon>Bacilli</taxon>
        <taxon>Lactobacillales</taxon>
        <taxon>Lactobacillaceae</taxon>
        <taxon>Lentilactobacillus</taxon>
    </lineage>
</organism>
<feature type="non-terminal residue" evidence="6">
    <location>
        <position position="1"/>
    </location>
</feature>
<keyword evidence="3" id="KW-0067">ATP-binding</keyword>
<gene>
    <name evidence="6" type="primary">aspS</name>
    <name evidence="6" type="ORF">GKC44_15720</name>
</gene>
<evidence type="ECO:0000256" key="4">
    <source>
        <dbReference type="ARBA" id="ARBA00022917"/>
    </source>
</evidence>
<dbReference type="GO" id="GO:0016740">
    <property type="term" value="F:transferase activity"/>
    <property type="evidence" value="ECO:0007669"/>
    <property type="project" value="UniProtKB-ARBA"/>
</dbReference>
<dbReference type="Gene3D" id="3.30.1360.30">
    <property type="entry name" value="GAD-like domain"/>
    <property type="match status" value="1"/>
</dbReference>
<dbReference type="InterPro" id="IPR004115">
    <property type="entry name" value="GAD-like_sf"/>
</dbReference>
<dbReference type="EMBL" id="WKKY01001352">
    <property type="protein sequence ID" value="MSE22644.1"/>
    <property type="molecule type" value="Genomic_DNA"/>
</dbReference>
<dbReference type="GO" id="GO:0004815">
    <property type="term" value="F:aspartate-tRNA ligase activity"/>
    <property type="evidence" value="ECO:0007669"/>
    <property type="project" value="UniProtKB-EC"/>
</dbReference>
<feature type="domain" description="Aminoacyl-tRNA synthetase class II (D/K/N)" evidence="5">
    <location>
        <begin position="25"/>
        <end position="97"/>
    </location>
</feature>
<reference evidence="6 7" key="1">
    <citation type="submission" date="2019-11" db="EMBL/GenBank/DDBJ databases">
        <title>Draft Genome Sequence of Plant Growth-Promoting Rhizosphere-Associated Bacteria.</title>
        <authorList>
            <person name="Vasilyev I.Y."/>
            <person name="Radchenko V."/>
            <person name="Ilnitskaya E.V."/>
        </authorList>
    </citation>
    <scope>NUCLEOTIDE SEQUENCE [LARGE SCALE GENOMIC DNA]</scope>
    <source>
        <strain evidence="6 7">VRA_07sq_f</strain>
    </source>
</reference>
<proteinExistence type="predicted"/>
<dbReference type="GO" id="GO:0140096">
    <property type="term" value="F:catalytic activity, acting on a protein"/>
    <property type="evidence" value="ECO:0007669"/>
    <property type="project" value="UniProtKB-ARBA"/>
</dbReference>
<dbReference type="GO" id="GO:0006418">
    <property type="term" value="P:tRNA aminoacylation for protein translation"/>
    <property type="evidence" value="ECO:0007669"/>
    <property type="project" value="InterPro"/>
</dbReference>
<evidence type="ECO:0000256" key="2">
    <source>
        <dbReference type="ARBA" id="ARBA00022741"/>
    </source>
</evidence>
<evidence type="ECO:0000313" key="6">
    <source>
        <dbReference type="EMBL" id="MSE22644.1"/>
    </source>
</evidence>
<feature type="non-terminal residue" evidence="6">
    <location>
        <position position="97"/>
    </location>
</feature>
<accession>A0A844EPT8</accession>
<evidence type="ECO:0000256" key="3">
    <source>
        <dbReference type="ARBA" id="ARBA00022840"/>
    </source>
</evidence>
<dbReference type="SUPFAM" id="SSF55681">
    <property type="entry name" value="Class II aaRS and biotin synthetases"/>
    <property type="match status" value="1"/>
</dbReference>
<dbReference type="InterPro" id="IPR045864">
    <property type="entry name" value="aa-tRNA-synth_II/BPL/LPL"/>
</dbReference>
<dbReference type="AlphaFoldDB" id="A0A844EPT8"/>
<evidence type="ECO:0000313" key="7">
    <source>
        <dbReference type="Proteomes" id="UP000491237"/>
    </source>
</evidence>
<dbReference type="Proteomes" id="UP000491237">
    <property type="component" value="Unassembled WGS sequence"/>
</dbReference>
<keyword evidence="4" id="KW-0648">Protein biosynthesis</keyword>
<sequence>AADNSRVVANTLAYLRVEIAKEQNMIDESKFAFLWIVNWPLFDWDVDLKRYVAAHHPFTMPNENDVHYLMNEGEDPHKAYAQSYDIILNGLELGGGS</sequence>
<keyword evidence="1 6" id="KW-0436">Ligase</keyword>
<dbReference type="GO" id="GO:0005524">
    <property type="term" value="F:ATP binding"/>
    <property type="evidence" value="ECO:0007669"/>
    <property type="project" value="UniProtKB-KW"/>
</dbReference>
<dbReference type="InterPro" id="IPR004364">
    <property type="entry name" value="Aa-tRNA-synt_II"/>
</dbReference>
<dbReference type="GO" id="GO:0005737">
    <property type="term" value="C:cytoplasm"/>
    <property type="evidence" value="ECO:0007669"/>
    <property type="project" value="InterPro"/>
</dbReference>
<comment type="caution">
    <text evidence="6">The sequence shown here is derived from an EMBL/GenBank/DDBJ whole genome shotgun (WGS) entry which is preliminary data.</text>
</comment>
<evidence type="ECO:0000259" key="5">
    <source>
        <dbReference type="Pfam" id="PF00152"/>
    </source>
</evidence>
<name>A0A844EPT8_9LACO</name>
<protein>
    <submittedName>
        <fullName evidence="6">Aspartate--tRNA ligase</fullName>
        <ecNumber evidence="6">6.1.1.12</ecNumber>
    </submittedName>
</protein>
<dbReference type="Pfam" id="PF00152">
    <property type="entry name" value="tRNA-synt_2"/>
    <property type="match status" value="1"/>
</dbReference>